<proteinExistence type="predicted"/>
<dbReference type="EMBL" id="JBIENY010000417">
    <property type="protein sequence ID" value="MFG6299344.1"/>
    <property type="molecule type" value="Genomic_DNA"/>
</dbReference>
<dbReference type="Pfam" id="PF13814">
    <property type="entry name" value="Replic_Relax"/>
    <property type="match status" value="1"/>
</dbReference>
<dbReference type="Proteomes" id="UP001605990">
    <property type="component" value="Unassembled WGS sequence"/>
</dbReference>
<evidence type="ECO:0000313" key="1">
    <source>
        <dbReference type="EMBL" id="MFG6299344.1"/>
    </source>
</evidence>
<dbReference type="RefSeq" id="WP_223781365.1">
    <property type="nucleotide sequence ID" value="NZ_JBHVLS010000010.1"/>
</dbReference>
<keyword evidence="2" id="KW-1185">Reference proteome</keyword>
<name>A0ABW7E863_STRRO</name>
<reference evidence="1 2" key="1">
    <citation type="submission" date="2024-10" db="EMBL/GenBank/DDBJ databases">
        <title>Draft genome assembly of a novel steroid transforming actinomycete isolated from African clawed frog Xenopus laevis.</title>
        <authorList>
            <person name="Bragin E."/>
            <person name="Kollerov V."/>
            <person name="Donova M.V."/>
        </authorList>
    </citation>
    <scope>NUCLEOTIDE SEQUENCE [LARGE SCALE GENOMIC DNA]</scope>
    <source>
        <strain evidence="1 2">MTOC-St3</strain>
    </source>
</reference>
<evidence type="ECO:0000313" key="2">
    <source>
        <dbReference type="Proteomes" id="UP001605990"/>
    </source>
</evidence>
<accession>A0ABW7E863</accession>
<sequence>MTIGVDAGGGDRLALAVLAQYRMATTEQMHRVIAPKVRIEQTRRRLARLRTEGLLSAMAQTAAVPGSHLLVLHGTGLQWCRAAMNDAGEQPAP</sequence>
<comment type="caution">
    <text evidence="1">The sequence shown here is derived from an EMBL/GenBank/DDBJ whole genome shotgun (WGS) entry which is preliminary data.</text>
</comment>
<dbReference type="InterPro" id="IPR025855">
    <property type="entry name" value="Replic_Relax"/>
</dbReference>
<organism evidence="1 2">
    <name type="scientific">Streptomyces rochei</name>
    <name type="common">Streptomyces parvullus</name>
    <dbReference type="NCBI Taxonomy" id="1928"/>
    <lineage>
        <taxon>Bacteria</taxon>
        <taxon>Bacillati</taxon>
        <taxon>Actinomycetota</taxon>
        <taxon>Actinomycetes</taxon>
        <taxon>Kitasatosporales</taxon>
        <taxon>Streptomycetaceae</taxon>
        <taxon>Streptomyces</taxon>
        <taxon>Streptomyces rochei group</taxon>
    </lineage>
</organism>
<protein>
    <submittedName>
        <fullName evidence="1">Replication-relaxation family protein</fullName>
    </submittedName>
</protein>
<gene>
    <name evidence="1" type="ORF">ACGU38_28780</name>
</gene>